<evidence type="ECO:0000256" key="11">
    <source>
        <dbReference type="ARBA" id="ARBA00022753"/>
    </source>
</evidence>
<dbReference type="InterPro" id="IPR050650">
    <property type="entry name" value="Type-II_Cytokine-TF_Rcpt"/>
</dbReference>
<organism evidence="25 26">
    <name type="scientific">Chrysochloris asiatica</name>
    <name type="common">Cape golden mole</name>
    <dbReference type="NCBI Taxonomy" id="185453"/>
    <lineage>
        <taxon>Eukaryota</taxon>
        <taxon>Metazoa</taxon>
        <taxon>Chordata</taxon>
        <taxon>Craniata</taxon>
        <taxon>Vertebrata</taxon>
        <taxon>Euteleostomi</taxon>
        <taxon>Mammalia</taxon>
        <taxon>Eutheria</taxon>
        <taxon>Afrotheria</taxon>
        <taxon>Chrysochloridae</taxon>
        <taxon>Chrysochlorinae</taxon>
        <taxon>Chrysochloris</taxon>
    </lineage>
</organism>
<dbReference type="RefSeq" id="XP_006862663.1">
    <property type="nucleotide sequence ID" value="XM_006862601.1"/>
</dbReference>
<keyword evidence="15" id="KW-1015">Disulfide bond</keyword>
<keyword evidence="7" id="KW-0597">Phosphoprotein</keyword>
<evidence type="ECO:0000256" key="6">
    <source>
        <dbReference type="ARBA" id="ARBA00022475"/>
    </source>
</evidence>
<feature type="transmembrane region" description="Helical" evidence="21">
    <location>
        <begin position="436"/>
        <end position="455"/>
    </location>
</feature>
<evidence type="ECO:0000256" key="12">
    <source>
        <dbReference type="ARBA" id="ARBA00022843"/>
    </source>
</evidence>
<evidence type="ECO:0000256" key="13">
    <source>
        <dbReference type="ARBA" id="ARBA00022989"/>
    </source>
</evidence>
<dbReference type="InterPro" id="IPR013783">
    <property type="entry name" value="Ig-like_fold"/>
</dbReference>
<evidence type="ECO:0000256" key="21">
    <source>
        <dbReference type="SAM" id="Phobius"/>
    </source>
</evidence>
<evidence type="ECO:0000259" key="23">
    <source>
        <dbReference type="Pfam" id="PF01108"/>
    </source>
</evidence>
<feature type="domain" description="Interferon/interleukin receptor" evidence="24">
    <location>
        <begin position="127"/>
        <end position="225"/>
    </location>
</feature>
<dbReference type="GO" id="GO:0004905">
    <property type="term" value="F:type I interferon receptor activity"/>
    <property type="evidence" value="ECO:0007669"/>
    <property type="project" value="TreeGrafter"/>
</dbReference>
<dbReference type="GO" id="GO:0009615">
    <property type="term" value="P:response to virus"/>
    <property type="evidence" value="ECO:0007669"/>
    <property type="project" value="UniProtKB-ARBA"/>
</dbReference>
<dbReference type="CTD" id="3454"/>
<keyword evidence="16 26" id="KW-0675">Receptor</keyword>
<name>A0A9B0THJ9_CHRAS</name>
<keyword evidence="11" id="KW-0967">Endosome</keyword>
<evidence type="ECO:0000256" key="7">
    <source>
        <dbReference type="ARBA" id="ARBA00022553"/>
    </source>
</evidence>
<dbReference type="InterPro" id="IPR015373">
    <property type="entry name" value="Interferon/interleukin_rcp_dom"/>
</dbReference>
<evidence type="ECO:0000259" key="24">
    <source>
        <dbReference type="Pfam" id="PF09294"/>
    </source>
</evidence>
<evidence type="ECO:0000256" key="9">
    <source>
        <dbReference type="ARBA" id="ARBA00022729"/>
    </source>
</evidence>
<evidence type="ECO:0000256" key="14">
    <source>
        <dbReference type="ARBA" id="ARBA00023136"/>
    </source>
</evidence>
<evidence type="ECO:0000256" key="16">
    <source>
        <dbReference type="ARBA" id="ARBA00023170"/>
    </source>
</evidence>
<evidence type="ECO:0000256" key="1">
    <source>
        <dbReference type="ARBA" id="ARBA00004251"/>
    </source>
</evidence>
<dbReference type="Pfam" id="PF01108">
    <property type="entry name" value="Tissue_fac"/>
    <property type="match status" value="1"/>
</dbReference>
<dbReference type="GeneID" id="102833897"/>
<feature type="domain" description="Fibronectin type-III" evidence="23">
    <location>
        <begin position="21"/>
        <end position="114"/>
    </location>
</feature>
<feature type="compositionally biased region" description="Polar residues" evidence="20">
    <location>
        <begin position="551"/>
        <end position="565"/>
    </location>
</feature>
<feature type="domain" description="Interferon/interleukin receptor" evidence="24">
    <location>
        <begin position="331"/>
        <end position="430"/>
    </location>
</feature>
<feature type="signal peptide" evidence="22">
    <location>
        <begin position="1"/>
        <end position="19"/>
    </location>
</feature>
<evidence type="ECO:0000313" key="25">
    <source>
        <dbReference type="Proteomes" id="UP000504623"/>
    </source>
</evidence>
<gene>
    <name evidence="26" type="primary">IFNAR1</name>
</gene>
<evidence type="ECO:0000256" key="18">
    <source>
        <dbReference type="ARBA" id="ARBA00023228"/>
    </source>
</evidence>
<evidence type="ECO:0000256" key="3">
    <source>
        <dbReference type="ARBA" id="ARBA00004603"/>
    </source>
</evidence>
<comment type="similarity">
    <text evidence="4">Belongs to the type II cytokine receptor family.</text>
</comment>
<sequence>MFTLLDAATLMLIAGAPWASPAAAGGENLTAPQNVEVYIIDDTFLLKWNKSNENVKNVTFSADYQTPEMNSWVKLPGCQYITSTECNFSSVKLNVFEEMKLRLRSEKGNKTSPWSKVDSFTPYLKAQIGPPEIHLEAQDTAIVINISPPGKKDGLMWATDRLSFRYNLVIWKNASSADERTETVYPGGKIYQLSPETTYCLKVNARLHFFKRIGIYSPVYCVNTTVENKLPPPENLEVSTRNQVSVLQWNYTYENVTFQVQSLRDFLKMTENHSDKWEQIPGCENVKTTQCVFSRDTFQNGIYFLRVQASKGNNTSRWSKEKKFDTESQAIIFPPVISMKSINDSLYVYIGAPKETGNKFVNQHYLFIYEFTFWKNTSDAEFEILQKKNDFIIDNVQPLTVYCIKARALIQDDRWNRSSAFSDVVCEKTKSGNAPIAWIIAGIFTVLFSIPLVVYGMRGLWRCINYVFFPACKPPPNIQEYFSEQSLKNLLLSTSEEQTERCSIVENTNTLTIVEETNQIDDHKKYNSQTSRDSGNYSNEDENSGGGTSEELLQSTQNHVIENEL</sequence>
<feature type="region of interest" description="Disordered" evidence="20">
    <location>
        <begin position="522"/>
        <end position="565"/>
    </location>
</feature>
<evidence type="ECO:0000256" key="4">
    <source>
        <dbReference type="ARBA" id="ARBA00005399"/>
    </source>
</evidence>
<keyword evidence="12" id="KW-0832">Ubl conjugation</keyword>
<dbReference type="GO" id="GO:0009893">
    <property type="term" value="P:positive regulation of metabolic process"/>
    <property type="evidence" value="ECO:0007669"/>
    <property type="project" value="UniProtKB-ARBA"/>
</dbReference>
<dbReference type="Pfam" id="PF09294">
    <property type="entry name" value="Interfer-bind"/>
    <property type="match status" value="2"/>
</dbReference>
<dbReference type="GO" id="GO:0005764">
    <property type="term" value="C:lysosome"/>
    <property type="evidence" value="ECO:0007669"/>
    <property type="project" value="UniProtKB-SubCell"/>
</dbReference>
<dbReference type="FunFam" id="2.60.40.10:FF:000842">
    <property type="entry name" value="Interferon receptor 1 isoform 4"/>
    <property type="match status" value="2"/>
</dbReference>
<dbReference type="GO" id="GO:0005770">
    <property type="term" value="C:late endosome"/>
    <property type="evidence" value="ECO:0007669"/>
    <property type="project" value="UniProtKB-SubCell"/>
</dbReference>
<keyword evidence="17" id="KW-0325">Glycoprotein</keyword>
<evidence type="ECO:0000256" key="22">
    <source>
        <dbReference type="SAM" id="SignalP"/>
    </source>
</evidence>
<keyword evidence="6" id="KW-1003">Cell membrane</keyword>
<dbReference type="Proteomes" id="UP000504623">
    <property type="component" value="Unplaced"/>
</dbReference>
<keyword evidence="25" id="KW-1185">Reference proteome</keyword>
<keyword evidence="13 21" id="KW-1133">Transmembrane helix</keyword>
<evidence type="ECO:0000313" key="26">
    <source>
        <dbReference type="RefSeq" id="XP_006862663.1"/>
    </source>
</evidence>
<dbReference type="InterPro" id="IPR003961">
    <property type="entry name" value="FN3_dom"/>
</dbReference>
<dbReference type="AlphaFoldDB" id="A0A9B0THJ9"/>
<dbReference type="PANTHER" id="PTHR20859:SF54">
    <property type="entry name" value="INTERFERON ALPHA_BETA RECEPTOR 1"/>
    <property type="match status" value="1"/>
</dbReference>
<dbReference type="FunFam" id="2.60.40.10:FF:001548">
    <property type="entry name" value="Interferon receptor 1 isoform 4"/>
    <property type="match status" value="1"/>
</dbReference>
<proteinExistence type="inferred from homology"/>
<evidence type="ECO:0000256" key="20">
    <source>
        <dbReference type="SAM" id="MobiDB-lite"/>
    </source>
</evidence>
<protein>
    <recommendedName>
        <fullName evidence="5">Interferon alpha/beta receptor 1</fullName>
    </recommendedName>
    <alternativeName>
        <fullName evidence="19">Type I interferon receptor 1</fullName>
    </alternativeName>
</protein>
<reference evidence="26" key="1">
    <citation type="submission" date="2025-08" db="UniProtKB">
        <authorList>
            <consortium name="RefSeq"/>
        </authorList>
    </citation>
    <scope>IDENTIFICATION</scope>
    <source>
        <tissue evidence="26">Spleen</tissue>
    </source>
</reference>
<dbReference type="PANTHER" id="PTHR20859">
    <property type="entry name" value="INTERFERON/INTERLEUKIN RECEPTOR"/>
    <property type="match status" value="1"/>
</dbReference>
<evidence type="ECO:0000256" key="15">
    <source>
        <dbReference type="ARBA" id="ARBA00023157"/>
    </source>
</evidence>
<dbReference type="InterPro" id="IPR036116">
    <property type="entry name" value="FN3_sf"/>
</dbReference>
<evidence type="ECO:0000256" key="17">
    <source>
        <dbReference type="ARBA" id="ARBA00023180"/>
    </source>
</evidence>
<keyword evidence="8 21" id="KW-0812">Transmembrane</keyword>
<evidence type="ECO:0000256" key="10">
    <source>
        <dbReference type="ARBA" id="ARBA00022737"/>
    </source>
</evidence>
<evidence type="ECO:0000256" key="19">
    <source>
        <dbReference type="ARBA" id="ARBA00032112"/>
    </source>
</evidence>
<evidence type="ECO:0000256" key="5">
    <source>
        <dbReference type="ARBA" id="ARBA00016784"/>
    </source>
</evidence>
<dbReference type="Gene3D" id="2.60.40.10">
    <property type="entry name" value="Immunoglobulins"/>
    <property type="match status" value="4"/>
</dbReference>
<dbReference type="OrthoDB" id="9944680at2759"/>
<evidence type="ECO:0000256" key="8">
    <source>
        <dbReference type="ARBA" id="ARBA00022692"/>
    </source>
</evidence>
<keyword evidence="14 21" id="KW-0472">Membrane</keyword>
<dbReference type="GO" id="GO:0005886">
    <property type="term" value="C:plasma membrane"/>
    <property type="evidence" value="ECO:0007669"/>
    <property type="project" value="UniProtKB-SubCell"/>
</dbReference>
<feature type="compositionally biased region" description="Polar residues" evidence="20">
    <location>
        <begin position="527"/>
        <end position="538"/>
    </location>
</feature>
<accession>A0A9B0THJ9</accession>
<dbReference type="GO" id="GO:0019955">
    <property type="term" value="F:cytokine binding"/>
    <property type="evidence" value="ECO:0007669"/>
    <property type="project" value="UniProtKB-ARBA"/>
</dbReference>
<dbReference type="SUPFAM" id="SSF49265">
    <property type="entry name" value="Fibronectin type III"/>
    <property type="match status" value="4"/>
</dbReference>
<keyword evidence="18" id="KW-0458">Lysosome</keyword>
<evidence type="ECO:0000256" key="2">
    <source>
        <dbReference type="ARBA" id="ARBA00004371"/>
    </source>
</evidence>
<comment type="subcellular location">
    <subcellularLocation>
        <location evidence="1">Cell membrane</location>
        <topology evidence="1">Single-pass type I membrane protein</topology>
    </subcellularLocation>
    <subcellularLocation>
        <location evidence="3">Late endosome</location>
    </subcellularLocation>
    <subcellularLocation>
        <location evidence="2">Lysosome</location>
    </subcellularLocation>
</comment>
<feature type="chain" id="PRO_5038735770" description="Interferon alpha/beta receptor 1" evidence="22">
    <location>
        <begin position="20"/>
        <end position="565"/>
    </location>
</feature>
<keyword evidence="9 22" id="KW-0732">Signal</keyword>
<keyword evidence="10" id="KW-0677">Repeat</keyword>